<feature type="compositionally biased region" description="Low complexity" evidence="1">
    <location>
        <begin position="48"/>
        <end position="63"/>
    </location>
</feature>
<sequence>MVNVPTPEPGSMGPSPHKSMTFNNPKAKLDKQVKELEERKVEAEKAIQDAQAAASAGTSANGTEPVATAA</sequence>
<keyword evidence="3" id="KW-1185">Reference proteome</keyword>
<dbReference type="EMBL" id="JANIEX010000053">
    <property type="protein sequence ID" value="KAJ3574923.1"/>
    <property type="molecule type" value="Genomic_DNA"/>
</dbReference>
<protein>
    <submittedName>
        <fullName evidence="2">Uncharacterized protein</fullName>
    </submittedName>
</protein>
<comment type="caution">
    <text evidence="2">The sequence shown here is derived from an EMBL/GenBank/DDBJ whole genome shotgun (WGS) entry which is preliminary data.</text>
</comment>
<accession>A0AAD5W277</accession>
<evidence type="ECO:0000256" key="1">
    <source>
        <dbReference type="SAM" id="MobiDB-lite"/>
    </source>
</evidence>
<dbReference type="AlphaFoldDB" id="A0AAD5W277"/>
<gene>
    <name evidence="2" type="ORF">NP233_g1451</name>
</gene>
<dbReference type="Proteomes" id="UP001213000">
    <property type="component" value="Unassembled WGS sequence"/>
</dbReference>
<organism evidence="2 3">
    <name type="scientific">Leucocoprinus birnbaumii</name>
    <dbReference type="NCBI Taxonomy" id="56174"/>
    <lineage>
        <taxon>Eukaryota</taxon>
        <taxon>Fungi</taxon>
        <taxon>Dikarya</taxon>
        <taxon>Basidiomycota</taxon>
        <taxon>Agaricomycotina</taxon>
        <taxon>Agaricomycetes</taxon>
        <taxon>Agaricomycetidae</taxon>
        <taxon>Agaricales</taxon>
        <taxon>Agaricineae</taxon>
        <taxon>Agaricaceae</taxon>
        <taxon>Leucocoprinus</taxon>
    </lineage>
</organism>
<proteinExistence type="predicted"/>
<evidence type="ECO:0000313" key="3">
    <source>
        <dbReference type="Proteomes" id="UP001213000"/>
    </source>
</evidence>
<name>A0AAD5W277_9AGAR</name>
<feature type="compositionally biased region" description="Basic and acidic residues" evidence="1">
    <location>
        <begin position="27"/>
        <end position="47"/>
    </location>
</feature>
<reference evidence="2" key="1">
    <citation type="submission" date="2022-07" db="EMBL/GenBank/DDBJ databases">
        <title>Genome Sequence of Leucocoprinus birnbaumii.</title>
        <authorList>
            <person name="Buettner E."/>
        </authorList>
    </citation>
    <scope>NUCLEOTIDE SEQUENCE</scope>
    <source>
        <strain evidence="2">VT141</strain>
    </source>
</reference>
<evidence type="ECO:0000313" key="2">
    <source>
        <dbReference type="EMBL" id="KAJ3574923.1"/>
    </source>
</evidence>
<feature type="region of interest" description="Disordered" evidence="1">
    <location>
        <begin position="1"/>
        <end position="70"/>
    </location>
</feature>